<dbReference type="NCBIfam" id="TIGR00773">
    <property type="entry name" value="NhaA"/>
    <property type="match status" value="1"/>
</dbReference>
<evidence type="ECO:0000313" key="7">
    <source>
        <dbReference type="EMBL" id="RIJ27174.1"/>
    </source>
</evidence>
<keyword evidence="6" id="KW-0406">Ion transport</keyword>
<dbReference type="InterPro" id="IPR023171">
    <property type="entry name" value="Na/H_antiporter_dom_sf"/>
</dbReference>
<evidence type="ECO:0000256" key="2">
    <source>
        <dbReference type="ARBA" id="ARBA00022475"/>
    </source>
</evidence>
<dbReference type="InterPro" id="IPR004670">
    <property type="entry name" value="NhaA"/>
</dbReference>
<feature type="transmembrane region" description="Helical" evidence="6">
    <location>
        <begin position="62"/>
        <end position="80"/>
    </location>
</feature>
<comment type="function">
    <text evidence="6">Na(+)/H(+) antiporter that extrudes sodium in exchange for external protons.</text>
</comment>
<dbReference type="NCBIfam" id="NF007111">
    <property type="entry name" value="PRK09560.1"/>
    <property type="match status" value="1"/>
</dbReference>
<gene>
    <name evidence="6 7" type="primary">nhaA</name>
    <name evidence="7" type="ORF">D1223_15220</name>
</gene>
<comment type="caution">
    <text evidence="7">The sequence shown here is derived from an EMBL/GenBank/DDBJ whole genome shotgun (WGS) entry which is preliminary data.</text>
</comment>
<keyword evidence="3 6" id="KW-0812">Transmembrane</keyword>
<sequence>MTFIVARIQNFLRLESSAGILLMIAAVLALVASNSPLVGYYTGLLSTPVEVQVGALEIAKPLILWINDGLMAIFFFLIGLEIKREILQGELSSFDKAALPIFAAVGGMAGPALVFIALNANSPESLNGWAIPAATDIAFALGVLMLLGSRVPVSLKIFLLAIAIIDDLGAIMIIALFYTADLSLMALGWAALGVASLVALNRMGVKTIAPYALIGTFIWVCVLKSGVHATLAGVVTALAVPIYGKTADSQSPLHKLEHGLHPWVAYGVLPVFAFANAGVSLSGVSLDDLLSPLPLGIAAGLFVGKQIGVFGATVLAVKAGIARRPEGASWMHLYGVACLTGIGFTMSLFIGTLAFDSAARLDQVRLGVLLGSLMSALMGVAMLMMAGAEQRRTGASSVQLAS</sequence>
<keyword evidence="2 6" id="KW-1003">Cell membrane</keyword>
<feature type="transmembrane region" description="Helical" evidence="6">
    <location>
        <begin position="263"/>
        <end position="284"/>
    </location>
</feature>
<evidence type="ECO:0000256" key="6">
    <source>
        <dbReference type="HAMAP-Rule" id="MF_01844"/>
    </source>
</evidence>
<dbReference type="RefSeq" id="WP_119377287.1">
    <property type="nucleotide sequence ID" value="NZ_QWFX01000014.1"/>
</dbReference>
<dbReference type="NCBIfam" id="NF007112">
    <property type="entry name" value="PRK09561.1"/>
    <property type="match status" value="1"/>
</dbReference>
<feature type="transmembrane region" description="Helical" evidence="6">
    <location>
        <begin position="186"/>
        <end position="205"/>
    </location>
</feature>
<keyword evidence="4 6" id="KW-1133">Transmembrane helix</keyword>
<dbReference type="PANTHER" id="PTHR30341">
    <property type="entry name" value="SODIUM ION/PROTON ANTIPORTER NHAA-RELATED"/>
    <property type="match status" value="1"/>
</dbReference>
<dbReference type="Pfam" id="PF06965">
    <property type="entry name" value="Na_H_antiport_1"/>
    <property type="match status" value="1"/>
</dbReference>
<keyword evidence="6" id="KW-0739">Sodium transport</keyword>
<protein>
    <recommendedName>
        <fullName evidence="6">Na(+)/H(+) antiporter NhaA</fullName>
    </recommendedName>
    <alternativeName>
        <fullName evidence="6">Sodium/proton antiporter NhaA</fullName>
    </alternativeName>
</protein>
<dbReference type="PANTHER" id="PTHR30341:SF0">
    <property type="entry name" value="NA(+)_H(+) ANTIPORTER NHAA"/>
    <property type="match status" value="1"/>
</dbReference>
<comment type="subcellular location">
    <subcellularLocation>
        <location evidence="1">Cell inner membrane</location>
        <topology evidence="1">Multi-pass membrane protein</topology>
    </subcellularLocation>
    <subcellularLocation>
        <location evidence="6">Cell membrane</location>
        <topology evidence="6">Multi-pass membrane protein</topology>
    </subcellularLocation>
</comment>
<feature type="transmembrane region" description="Helical" evidence="6">
    <location>
        <begin position="101"/>
        <end position="120"/>
    </location>
</feature>
<evidence type="ECO:0000256" key="1">
    <source>
        <dbReference type="ARBA" id="ARBA00004429"/>
    </source>
</evidence>
<keyword evidence="6" id="KW-0050">Antiport</keyword>
<feature type="transmembrane region" description="Helical" evidence="6">
    <location>
        <begin position="333"/>
        <end position="355"/>
    </location>
</feature>
<feature type="transmembrane region" description="Helical" evidence="6">
    <location>
        <begin position="296"/>
        <end position="321"/>
    </location>
</feature>
<evidence type="ECO:0000313" key="8">
    <source>
        <dbReference type="Proteomes" id="UP000266385"/>
    </source>
</evidence>
<reference evidence="7 8" key="1">
    <citation type="submission" date="2018-08" db="EMBL/GenBank/DDBJ databases">
        <title>Henriciella mobilis sp. nov., isolated from seawater.</title>
        <authorList>
            <person name="Cheng H."/>
            <person name="Wu Y.-H."/>
            <person name="Xu X.-W."/>
            <person name="Guo L.-L."/>
        </authorList>
    </citation>
    <scope>NUCLEOTIDE SEQUENCE [LARGE SCALE GENOMIC DNA]</scope>
    <source>
        <strain evidence="7 8">JN25</strain>
    </source>
</reference>
<comment type="catalytic activity">
    <reaction evidence="6">
        <text>Na(+)(in) + 2 H(+)(out) = Na(+)(out) + 2 H(+)(in)</text>
        <dbReference type="Rhea" id="RHEA:29251"/>
        <dbReference type="ChEBI" id="CHEBI:15378"/>
        <dbReference type="ChEBI" id="CHEBI:29101"/>
    </reaction>
</comment>
<proteinExistence type="inferred from homology"/>
<feature type="transmembrane region" description="Helical" evidence="6">
    <location>
        <begin position="217"/>
        <end position="243"/>
    </location>
</feature>
<dbReference type="AlphaFoldDB" id="A0A399R919"/>
<feature type="transmembrane region" description="Helical" evidence="6">
    <location>
        <begin position="159"/>
        <end position="180"/>
    </location>
</feature>
<dbReference type="HAMAP" id="MF_01844">
    <property type="entry name" value="NhaA"/>
    <property type="match status" value="1"/>
</dbReference>
<feature type="transmembrane region" description="Helical" evidence="6">
    <location>
        <begin position="126"/>
        <end position="147"/>
    </location>
</feature>
<dbReference type="GO" id="GO:0006885">
    <property type="term" value="P:regulation of pH"/>
    <property type="evidence" value="ECO:0007669"/>
    <property type="project" value="UniProtKB-UniRule"/>
</dbReference>
<dbReference type="GO" id="GO:0005886">
    <property type="term" value="C:plasma membrane"/>
    <property type="evidence" value="ECO:0007669"/>
    <property type="project" value="UniProtKB-SubCell"/>
</dbReference>
<keyword evidence="6" id="KW-0915">Sodium</keyword>
<comment type="similarity">
    <text evidence="6">Belongs to the NhaA Na(+)/H(+) (TC 2.A.33) antiporter family.</text>
</comment>
<dbReference type="OrthoDB" id="9808135at2"/>
<dbReference type="Proteomes" id="UP000266385">
    <property type="component" value="Unassembled WGS sequence"/>
</dbReference>
<evidence type="ECO:0000256" key="3">
    <source>
        <dbReference type="ARBA" id="ARBA00022692"/>
    </source>
</evidence>
<organism evidence="7 8">
    <name type="scientific">Henriciella mobilis</name>
    <dbReference type="NCBI Taxonomy" id="2305467"/>
    <lineage>
        <taxon>Bacteria</taxon>
        <taxon>Pseudomonadati</taxon>
        <taxon>Pseudomonadota</taxon>
        <taxon>Alphaproteobacteria</taxon>
        <taxon>Hyphomonadales</taxon>
        <taxon>Hyphomonadaceae</taxon>
        <taxon>Henriciella</taxon>
    </lineage>
</organism>
<name>A0A399R919_9PROT</name>
<feature type="transmembrane region" description="Helical" evidence="6">
    <location>
        <begin position="367"/>
        <end position="388"/>
    </location>
</feature>
<keyword evidence="6" id="KW-0813">Transport</keyword>
<dbReference type="Gene3D" id="1.20.1530.10">
    <property type="entry name" value="Na+/H+ antiporter like domain"/>
    <property type="match status" value="1"/>
</dbReference>
<dbReference type="EMBL" id="QWFX01000014">
    <property type="protein sequence ID" value="RIJ27174.1"/>
    <property type="molecule type" value="Genomic_DNA"/>
</dbReference>
<keyword evidence="8" id="KW-1185">Reference proteome</keyword>
<dbReference type="GO" id="GO:0015385">
    <property type="term" value="F:sodium:proton antiporter activity"/>
    <property type="evidence" value="ECO:0007669"/>
    <property type="project" value="UniProtKB-UniRule"/>
</dbReference>
<feature type="transmembrane region" description="Helical" evidence="6">
    <location>
        <begin position="20"/>
        <end position="42"/>
    </location>
</feature>
<keyword evidence="5 6" id="KW-0472">Membrane</keyword>
<evidence type="ECO:0000256" key="5">
    <source>
        <dbReference type="ARBA" id="ARBA00023136"/>
    </source>
</evidence>
<accession>A0A399R919</accession>
<evidence type="ECO:0000256" key="4">
    <source>
        <dbReference type="ARBA" id="ARBA00022989"/>
    </source>
</evidence>